<dbReference type="PANTHER" id="PTHR10663">
    <property type="entry name" value="GUANYL-NUCLEOTIDE EXCHANGE FACTOR"/>
    <property type="match status" value="1"/>
</dbReference>
<dbReference type="AlphaFoldDB" id="A0A1I8ENA0"/>
<organism evidence="2">
    <name type="scientific">Wuchereria bancrofti</name>
    <dbReference type="NCBI Taxonomy" id="6293"/>
    <lineage>
        <taxon>Eukaryota</taxon>
        <taxon>Metazoa</taxon>
        <taxon>Ecdysozoa</taxon>
        <taxon>Nematoda</taxon>
        <taxon>Chromadorea</taxon>
        <taxon>Rhabditida</taxon>
        <taxon>Spirurina</taxon>
        <taxon>Spiruromorpha</taxon>
        <taxon>Filarioidea</taxon>
        <taxon>Onchocercidae</taxon>
        <taxon>Wuchereria</taxon>
    </lineage>
</organism>
<dbReference type="STRING" id="6293.A0A1I8ENA0"/>
<dbReference type="WBParaSite" id="maker-PairedContig_345-snap-gene-0.9-mRNA-1">
    <property type="protein sequence ID" value="maker-PairedContig_345-snap-gene-0.9-mRNA-1"/>
    <property type="gene ID" value="maker-PairedContig_345-snap-gene-0.9"/>
</dbReference>
<evidence type="ECO:0000259" key="1">
    <source>
        <dbReference type="Pfam" id="PF23325"/>
    </source>
</evidence>
<sequence>MQVMEGKQWEECFGEVLFPLLQKLLENLSPMDPIGMEETRVRVMQLISKILLNHLTPLSLLASFRSLWLRLLDYMDQYLHADRSELLSESIPESLKNMILVMDNTEMFNTIPDLYDMTVTRIGTFLPELLAEVMPGPPRRYFYYS</sequence>
<dbReference type="Pfam" id="PF23325">
    <property type="entry name" value="TPR_28"/>
    <property type="match status" value="1"/>
</dbReference>
<name>A0A1I8ENA0_WUCBA</name>
<dbReference type="PANTHER" id="PTHR10663:SF388">
    <property type="entry name" value="GOLGI-SPECIFIC BREFELDIN A-RESISTANCE GUANINE NUCLEOTIDE EXCHANGE FACTOR 1"/>
    <property type="match status" value="1"/>
</dbReference>
<reference evidence="2" key="1">
    <citation type="submission" date="2016-11" db="UniProtKB">
        <authorList>
            <consortium name="WormBaseParasite"/>
        </authorList>
    </citation>
    <scope>IDENTIFICATION</scope>
    <source>
        <strain evidence="2">pt0022</strain>
    </source>
</reference>
<protein>
    <recommendedName>
        <fullName evidence="1">GBF1-like tetratricopeptide repeats domain-containing protein</fullName>
    </recommendedName>
</protein>
<dbReference type="InterPro" id="IPR056604">
    <property type="entry name" value="GBF1-like_TPR"/>
</dbReference>
<accession>A0A1I8ENA0</accession>
<evidence type="ECO:0000313" key="2">
    <source>
        <dbReference type="WBParaSite" id="maker-PairedContig_345-snap-gene-0.9-mRNA-1"/>
    </source>
</evidence>
<proteinExistence type="predicted"/>
<feature type="domain" description="GBF1-like tetratricopeptide repeats" evidence="1">
    <location>
        <begin position="7"/>
        <end position="133"/>
    </location>
</feature>